<evidence type="ECO:0000256" key="1">
    <source>
        <dbReference type="ARBA" id="ARBA00022723"/>
    </source>
</evidence>
<organism evidence="6 7">
    <name type="scientific">Desulforhabdus amnigena</name>
    <dbReference type="NCBI Taxonomy" id="40218"/>
    <lineage>
        <taxon>Bacteria</taxon>
        <taxon>Pseudomonadati</taxon>
        <taxon>Thermodesulfobacteriota</taxon>
        <taxon>Syntrophobacteria</taxon>
        <taxon>Syntrophobacterales</taxon>
        <taxon>Syntrophobacteraceae</taxon>
        <taxon>Desulforhabdus</taxon>
    </lineage>
</organism>
<evidence type="ECO:0000313" key="6">
    <source>
        <dbReference type="EMBL" id="GLI36357.1"/>
    </source>
</evidence>
<name>A0A9W6L9A8_9BACT</name>
<dbReference type="EMBL" id="BSDR01000001">
    <property type="protein sequence ID" value="GLI36357.1"/>
    <property type="molecule type" value="Genomic_DNA"/>
</dbReference>
<evidence type="ECO:0000256" key="3">
    <source>
        <dbReference type="ARBA" id="ARBA00023004"/>
    </source>
</evidence>
<keyword evidence="3" id="KW-0408">Iron</keyword>
<proteinExistence type="predicted"/>
<keyword evidence="2" id="KW-0560">Oxidoreductase</keyword>
<evidence type="ECO:0000313" key="7">
    <source>
        <dbReference type="Proteomes" id="UP001144372"/>
    </source>
</evidence>
<reference evidence="6" key="1">
    <citation type="submission" date="2022-12" db="EMBL/GenBank/DDBJ databases">
        <title>Reference genome sequencing for broad-spectrum identification of bacterial and archaeal isolates by mass spectrometry.</title>
        <authorList>
            <person name="Sekiguchi Y."/>
            <person name="Tourlousse D.M."/>
        </authorList>
    </citation>
    <scope>NUCLEOTIDE SEQUENCE</scope>
    <source>
        <strain evidence="6">ASRB1</strain>
    </source>
</reference>
<keyword evidence="1" id="KW-0479">Metal-binding</keyword>
<dbReference type="GO" id="GO:0051536">
    <property type="term" value="F:iron-sulfur cluster binding"/>
    <property type="evidence" value="ECO:0007669"/>
    <property type="project" value="UniProtKB-KW"/>
</dbReference>
<comment type="caution">
    <text evidence="6">The sequence shown here is derived from an EMBL/GenBank/DDBJ whole genome shotgun (WGS) entry which is preliminary data.</text>
</comment>
<dbReference type="Pfam" id="PF02662">
    <property type="entry name" value="FlpD"/>
    <property type="match status" value="1"/>
</dbReference>
<keyword evidence="7" id="KW-1185">Reference proteome</keyword>
<dbReference type="GO" id="GO:0016491">
    <property type="term" value="F:oxidoreductase activity"/>
    <property type="evidence" value="ECO:0007669"/>
    <property type="project" value="UniProtKB-KW"/>
</dbReference>
<evidence type="ECO:0000259" key="5">
    <source>
        <dbReference type="Pfam" id="PF02662"/>
    </source>
</evidence>
<gene>
    <name evidence="6" type="primary">hdrG</name>
    <name evidence="6" type="ORF">DAMNIGENAA_37900</name>
</gene>
<evidence type="ECO:0000256" key="4">
    <source>
        <dbReference type="ARBA" id="ARBA00023014"/>
    </source>
</evidence>
<accession>A0A9W6L9A8</accession>
<dbReference type="GO" id="GO:0046872">
    <property type="term" value="F:metal ion binding"/>
    <property type="evidence" value="ECO:0007669"/>
    <property type="project" value="UniProtKB-KW"/>
</dbReference>
<sequence length="142" mass="15885">MSEWEPKIVAFLCNWSSYAGADFAGLKRLKYPANIRVVKVPCAGRINPKFILSALRHGADGVWISGCHPGECHFVEGNYYARRKFALLKSFLEHTGIEPGRIHFSWILATEANKFAQMAQEVVDGVKALGPARHFIKKQAEV</sequence>
<keyword evidence="4" id="KW-0411">Iron-sulfur</keyword>
<dbReference type="AlphaFoldDB" id="A0A9W6L9A8"/>
<dbReference type="RefSeq" id="WP_281796718.1">
    <property type="nucleotide sequence ID" value="NZ_BSDR01000001.1"/>
</dbReference>
<evidence type="ECO:0000256" key="2">
    <source>
        <dbReference type="ARBA" id="ARBA00023002"/>
    </source>
</evidence>
<dbReference type="InterPro" id="IPR003813">
    <property type="entry name" value="MvhD/FlpD"/>
</dbReference>
<protein>
    <submittedName>
        <fullName evidence="6">Heterodisulfide reductase subunit D</fullName>
    </submittedName>
</protein>
<feature type="domain" description="F420-non-reducing hydrogenase iron-sulfur subunit D" evidence="5">
    <location>
        <begin position="8"/>
        <end position="130"/>
    </location>
</feature>
<dbReference type="Proteomes" id="UP001144372">
    <property type="component" value="Unassembled WGS sequence"/>
</dbReference>